<evidence type="ECO:0000256" key="1">
    <source>
        <dbReference type="ARBA" id="ARBA00022801"/>
    </source>
</evidence>
<dbReference type="Gene3D" id="3.40.1090.10">
    <property type="entry name" value="Cytosolic phospholipase A2 catalytic domain"/>
    <property type="match status" value="1"/>
</dbReference>
<keyword evidence="2 4" id="KW-0442">Lipid degradation</keyword>
<feature type="domain" description="PNPLA" evidence="6">
    <location>
        <begin position="301"/>
        <end position="495"/>
    </location>
</feature>
<evidence type="ECO:0000256" key="2">
    <source>
        <dbReference type="ARBA" id="ARBA00022963"/>
    </source>
</evidence>
<keyword evidence="1 4" id="KW-0378">Hydrolase</keyword>
<protein>
    <recommendedName>
        <fullName evidence="6">PNPLA domain-containing protein</fullName>
    </recommendedName>
</protein>
<dbReference type="eggNOG" id="KOG4231">
    <property type="taxonomic scope" value="Eukaryota"/>
</dbReference>
<evidence type="ECO:0000256" key="3">
    <source>
        <dbReference type="ARBA" id="ARBA00023098"/>
    </source>
</evidence>
<dbReference type="HOGENOM" id="CLU_000288_144_7_1"/>
<organism evidence="7 8">
    <name type="scientific">Strigamia maritima</name>
    <name type="common">European centipede</name>
    <name type="synonym">Geophilus maritimus</name>
    <dbReference type="NCBI Taxonomy" id="126957"/>
    <lineage>
        <taxon>Eukaryota</taxon>
        <taxon>Metazoa</taxon>
        <taxon>Ecdysozoa</taxon>
        <taxon>Arthropoda</taxon>
        <taxon>Myriapoda</taxon>
        <taxon>Chilopoda</taxon>
        <taxon>Pleurostigmophora</taxon>
        <taxon>Geophilomorpha</taxon>
        <taxon>Linotaeniidae</taxon>
        <taxon>Strigamia</taxon>
    </lineage>
</organism>
<feature type="active site" description="Proton acceptor" evidence="4">
    <location>
        <position position="482"/>
    </location>
</feature>
<dbReference type="OMA" id="SRRSTHW"/>
<feature type="active site" description="Nucleophile" evidence="4">
    <location>
        <position position="339"/>
    </location>
</feature>
<dbReference type="STRING" id="126957.T1ILI3"/>
<dbReference type="PROSITE" id="PS51635">
    <property type="entry name" value="PNPLA"/>
    <property type="match status" value="1"/>
</dbReference>
<evidence type="ECO:0000313" key="7">
    <source>
        <dbReference type="EnsemblMetazoa" id="SMAR001812-PA"/>
    </source>
</evidence>
<reference evidence="7" key="2">
    <citation type="submission" date="2015-02" db="UniProtKB">
        <authorList>
            <consortium name="EnsemblMetazoa"/>
        </authorList>
    </citation>
    <scope>IDENTIFICATION</scope>
</reference>
<dbReference type="GO" id="GO:0016042">
    <property type="term" value="P:lipid catabolic process"/>
    <property type="evidence" value="ECO:0007669"/>
    <property type="project" value="UniProtKB-UniRule"/>
</dbReference>
<feature type="short sequence motif" description="GXSXG" evidence="4">
    <location>
        <begin position="337"/>
        <end position="341"/>
    </location>
</feature>
<dbReference type="CDD" id="cd07211">
    <property type="entry name" value="Pat_PNPLA8"/>
    <property type="match status" value="1"/>
</dbReference>
<feature type="short sequence motif" description="GXGXXG" evidence="4">
    <location>
        <begin position="305"/>
        <end position="310"/>
    </location>
</feature>
<dbReference type="EnsemblMetazoa" id="SMAR001812-RA">
    <property type="protein sequence ID" value="SMAR001812-PA"/>
    <property type="gene ID" value="SMAR001812"/>
</dbReference>
<dbReference type="GO" id="GO:0016020">
    <property type="term" value="C:membrane"/>
    <property type="evidence" value="ECO:0007669"/>
    <property type="project" value="TreeGrafter"/>
</dbReference>
<accession>T1ILI3</accession>
<feature type="region of interest" description="Disordered" evidence="5">
    <location>
        <begin position="146"/>
        <end position="196"/>
    </location>
</feature>
<keyword evidence="8" id="KW-1185">Reference proteome</keyword>
<dbReference type="Pfam" id="PF01734">
    <property type="entry name" value="Patatin"/>
    <property type="match status" value="1"/>
</dbReference>
<dbReference type="InterPro" id="IPR016035">
    <property type="entry name" value="Acyl_Trfase/lysoPLipase"/>
</dbReference>
<reference evidence="8" key="1">
    <citation type="submission" date="2011-05" db="EMBL/GenBank/DDBJ databases">
        <authorList>
            <person name="Richards S.R."/>
            <person name="Qu J."/>
            <person name="Jiang H."/>
            <person name="Jhangiani S.N."/>
            <person name="Agravi P."/>
            <person name="Goodspeed R."/>
            <person name="Gross S."/>
            <person name="Mandapat C."/>
            <person name="Jackson L."/>
            <person name="Mathew T."/>
            <person name="Pu L."/>
            <person name="Thornton R."/>
            <person name="Saada N."/>
            <person name="Wilczek-Boney K.B."/>
            <person name="Lee S."/>
            <person name="Kovar C."/>
            <person name="Wu Y."/>
            <person name="Scherer S.E."/>
            <person name="Worley K.C."/>
            <person name="Muzny D.M."/>
            <person name="Gibbs R."/>
        </authorList>
    </citation>
    <scope>NUCLEOTIDE SEQUENCE</scope>
    <source>
        <strain evidence="8">Brora</strain>
    </source>
</reference>
<name>T1ILI3_STRMM</name>
<dbReference type="InterPro" id="IPR045217">
    <property type="entry name" value="PNPLA8-like"/>
</dbReference>
<evidence type="ECO:0000259" key="6">
    <source>
        <dbReference type="PROSITE" id="PS51635"/>
    </source>
</evidence>
<dbReference type="InterPro" id="IPR002641">
    <property type="entry name" value="PNPLA_dom"/>
</dbReference>
<sequence length="620" mass="70347">MKYRLINRASFTGIKRKFLTNEFEPGFNSSNDLICTKKNYNSFRIGQKEHKISAYLQQTKMKLRDWTTLVWRVFRDTSRNRDQTLIDNRPPLQAGLAPKLSALDAKQVSNVKNENSSIELEKARVSNSSAVYPNETVEIELQGKLQSPSYGNSKKQQEQDNSKTPVRSGKSDAVPTPVLAPTKPEPVVAKEGKKTDKQPLWKRAQQAWVSREICLSRTRYLMRAVVTASNPVGQITRIEDFCQHLLDNPQAKSMAVKVRGISMMLRIRAVSQEKDVKSRVNEALALLGYINPLPARGIRILTIDGGGTRGVMALEILRTFERITNQPVHRLFDFICGVSTGAILSVLLGPMKASMDECEELYKRTSCEIFNQNTWLGTGKLVFNHAFYDTNAWVNILKKNIGECPLYETTRDADCPKIATVSTIVNEPRLRAFLFRNYDYPYRHQSIFPGSYCPQLWEAVRASAAAPGYFEEYKLGDYVHQDGGILTNNPSALAIHECRHLWPGEDIQCVISLGNGRHEPQLPITSSVTTSSLKTKLLKIVDSATDTEGVHMILNDLLPPKRYYRFNPYLSDAFSLDEVRPEKFKILQNDASMYIRKNEHKIREAAVQLLESKTSYQRFV</sequence>
<dbReference type="EMBL" id="JH430824">
    <property type="status" value="NOT_ANNOTATED_CDS"/>
    <property type="molecule type" value="Genomic_DNA"/>
</dbReference>
<dbReference type="GO" id="GO:0019369">
    <property type="term" value="P:arachidonate metabolic process"/>
    <property type="evidence" value="ECO:0007669"/>
    <property type="project" value="TreeGrafter"/>
</dbReference>
<keyword evidence="3 4" id="KW-0443">Lipid metabolism</keyword>
<evidence type="ECO:0000313" key="8">
    <source>
        <dbReference type="Proteomes" id="UP000014500"/>
    </source>
</evidence>
<evidence type="ECO:0000256" key="4">
    <source>
        <dbReference type="PROSITE-ProRule" id="PRU01161"/>
    </source>
</evidence>
<evidence type="ECO:0000256" key="5">
    <source>
        <dbReference type="SAM" id="MobiDB-lite"/>
    </source>
</evidence>
<dbReference type="Proteomes" id="UP000014500">
    <property type="component" value="Unassembled WGS sequence"/>
</dbReference>
<proteinExistence type="predicted"/>
<dbReference type="PANTHER" id="PTHR24185">
    <property type="entry name" value="CALCIUM-INDEPENDENT PHOSPHOLIPASE A2-GAMMA"/>
    <property type="match status" value="1"/>
</dbReference>
<feature type="short sequence motif" description="DGA/G" evidence="4">
    <location>
        <begin position="482"/>
        <end position="484"/>
    </location>
</feature>
<dbReference type="PhylomeDB" id="T1ILI3"/>
<dbReference type="AlphaFoldDB" id="T1ILI3"/>
<dbReference type="SUPFAM" id="SSF52151">
    <property type="entry name" value="FabD/lysophospholipase-like"/>
    <property type="match status" value="1"/>
</dbReference>
<dbReference type="PANTHER" id="PTHR24185:SF1">
    <property type="entry name" value="CALCIUM-INDEPENDENT PHOSPHOLIPASE A2-GAMMA"/>
    <property type="match status" value="1"/>
</dbReference>
<dbReference type="GO" id="GO:0047499">
    <property type="term" value="F:calcium-independent phospholipase A2 activity"/>
    <property type="evidence" value="ECO:0007669"/>
    <property type="project" value="TreeGrafter"/>
</dbReference>